<accession>A0A101SW12</accession>
<dbReference type="GO" id="GO:0003700">
    <property type="term" value="F:DNA-binding transcription factor activity"/>
    <property type="evidence" value="ECO:0007669"/>
    <property type="project" value="InterPro"/>
</dbReference>
<protein>
    <recommendedName>
        <fullName evidence="1">HTH arsR-type domain-containing protein</fullName>
    </recommendedName>
</protein>
<dbReference type="AlphaFoldDB" id="A0A101SW12"/>
<evidence type="ECO:0000259" key="1">
    <source>
        <dbReference type="SMART" id="SM00418"/>
    </source>
</evidence>
<feature type="domain" description="HTH arsR-type" evidence="1">
    <location>
        <begin position="16"/>
        <end position="94"/>
    </location>
</feature>
<keyword evidence="3" id="KW-1185">Reference proteome</keyword>
<evidence type="ECO:0000313" key="2">
    <source>
        <dbReference type="EMBL" id="KUN81138.1"/>
    </source>
</evidence>
<gene>
    <name evidence="2" type="ORF">AQJ66_24560</name>
</gene>
<sequence length="110" mass="12069">MKPLHHPRAEDLSIYAVLHALAEPARMTIVRRLVEADGKPCGTFGINLSKSTLSAHFKVLREAGIIRQEVAAGNSRVNTLRREELDARFPGLLDSIVHAVEQSEPALPPV</sequence>
<dbReference type="CDD" id="cd00090">
    <property type="entry name" value="HTH_ARSR"/>
    <property type="match status" value="1"/>
</dbReference>
<organism evidence="2 3">
    <name type="scientific">Streptomyces bungoensis</name>
    <dbReference type="NCBI Taxonomy" id="285568"/>
    <lineage>
        <taxon>Bacteria</taxon>
        <taxon>Bacillati</taxon>
        <taxon>Actinomycetota</taxon>
        <taxon>Actinomycetes</taxon>
        <taxon>Kitasatosporales</taxon>
        <taxon>Streptomycetaceae</taxon>
        <taxon>Streptomyces</taxon>
    </lineage>
</organism>
<comment type="caution">
    <text evidence="2">The sequence shown here is derived from an EMBL/GenBank/DDBJ whole genome shotgun (WGS) entry which is preliminary data.</text>
</comment>
<evidence type="ECO:0000313" key="3">
    <source>
        <dbReference type="Proteomes" id="UP000053024"/>
    </source>
</evidence>
<dbReference type="InterPro" id="IPR011991">
    <property type="entry name" value="ArsR-like_HTH"/>
</dbReference>
<dbReference type="SMART" id="SM00418">
    <property type="entry name" value="HTH_ARSR"/>
    <property type="match status" value="1"/>
</dbReference>
<name>A0A101SW12_9ACTN</name>
<dbReference type="Proteomes" id="UP000053024">
    <property type="component" value="Unassembled WGS sequence"/>
</dbReference>
<dbReference type="Gene3D" id="1.10.10.10">
    <property type="entry name" value="Winged helix-like DNA-binding domain superfamily/Winged helix DNA-binding domain"/>
    <property type="match status" value="1"/>
</dbReference>
<dbReference type="InterPro" id="IPR001845">
    <property type="entry name" value="HTH_ArsR_DNA-bd_dom"/>
</dbReference>
<proteinExistence type="predicted"/>
<dbReference type="SUPFAM" id="SSF46785">
    <property type="entry name" value="Winged helix' DNA-binding domain"/>
    <property type="match status" value="1"/>
</dbReference>
<dbReference type="PRINTS" id="PR00778">
    <property type="entry name" value="HTHARSR"/>
</dbReference>
<dbReference type="EMBL" id="LMWX01000042">
    <property type="protein sequence ID" value="KUN81138.1"/>
    <property type="molecule type" value="Genomic_DNA"/>
</dbReference>
<reference evidence="2 3" key="1">
    <citation type="submission" date="2015-10" db="EMBL/GenBank/DDBJ databases">
        <title>Draft genome sequence of Streptomyces bungoensis DSM 41781, type strain for the species Streptomyces bungoensis.</title>
        <authorList>
            <person name="Ruckert C."/>
            <person name="Winkler A."/>
            <person name="Kalinowski J."/>
            <person name="Kampfer P."/>
            <person name="Glaeser S."/>
        </authorList>
    </citation>
    <scope>NUCLEOTIDE SEQUENCE [LARGE SCALE GENOMIC DNA]</scope>
    <source>
        <strain evidence="2 3">DSM 41781</strain>
    </source>
</reference>
<dbReference type="RefSeq" id="WP_061926311.1">
    <property type="nucleotide sequence ID" value="NZ_JBEYBH010000053.1"/>
</dbReference>
<dbReference type="Pfam" id="PF12840">
    <property type="entry name" value="HTH_20"/>
    <property type="match status" value="1"/>
</dbReference>
<dbReference type="InterPro" id="IPR036390">
    <property type="entry name" value="WH_DNA-bd_sf"/>
</dbReference>
<dbReference type="InterPro" id="IPR036388">
    <property type="entry name" value="WH-like_DNA-bd_sf"/>
</dbReference>